<accession>A0A858R8J2</accession>
<dbReference type="Pfam" id="PF00149">
    <property type="entry name" value="Metallophos"/>
    <property type="match status" value="1"/>
</dbReference>
<dbReference type="PIRSF" id="PIRSF000887">
    <property type="entry name" value="Pesterase_MJ0037"/>
    <property type="match status" value="1"/>
</dbReference>
<dbReference type="PANTHER" id="PTHR39323">
    <property type="entry name" value="BLR1149 PROTEIN"/>
    <property type="match status" value="1"/>
</dbReference>
<dbReference type="Gene3D" id="3.60.21.10">
    <property type="match status" value="1"/>
</dbReference>
<dbReference type="AlphaFoldDB" id="A0A858R8J2"/>
<evidence type="ECO:0000259" key="1">
    <source>
        <dbReference type="Pfam" id="PF00149"/>
    </source>
</evidence>
<dbReference type="GO" id="GO:0004519">
    <property type="term" value="F:endonuclease activity"/>
    <property type="evidence" value="ECO:0007669"/>
    <property type="project" value="UniProtKB-KW"/>
</dbReference>
<dbReference type="EC" id="3.1.-.-" evidence="2"/>
<protein>
    <submittedName>
        <fullName evidence="2">Ligase-associated DNA damage response endonuclease PdeM</fullName>
        <ecNumber evidence="2">3.1.-.-</ecNumber>
    </submittedName>
</protein>
<organism evidence="2 3">
    <name type="scientific">Aerophototrophica crusticola</name>
    <dbReference type="NCBI Taxonomy" id="1709002"/>
    <lineage>
        <taxon>Bacteria</taxon>
        <taxon>Pseudomonadati</taxon>
        <taxon>Pseudomonadota</taxon>
        <taxon>Alphaproteobacteria</taxon>
        <taxon>Rhodospirillales</taxon>
        <taxon>Rhodospirillaceae</taxon>
        <taxon>Aerophototrophica</taxon>
    </lineage>
</organism>
<keyword evidence="2" id="KW-0255">Endonuclease</keyword>
<gene>
    <name evidence="2" type="primary">pdeM</name>
    <name evidence="2" type="ORF">HHL28_13245</name>
</gene>
<feature type="domain" description="Calcineurin-like phosphoesterase" evidence="1">
    <location>
        <begin position="29"/>
        <end position="128"/>
    </location>
</feature>
<keyword evidence="2" id="KW-0436">Ligase</keyword>
<dbReference type="SUPFAM" id="SSF56300">
    <property type="entry name" value="Metallo-dependent phosphatases"/>
    <property type="match status" value="1"/>
</dbReference>
<proteinExistence type="predicted"/>
<evidence type="ECO:0000313" key="2">
    <source>
        <dbReference type="EMBL" id="QJE73929.1"/>
    </source>
</evidence>
<reference evidence="2" key="1">
    <citation type="submission" date="2020-04" db="EMBL/GenBank/DDBJ databases">
        <title>A desert anoxygenic phototrophic bacterium fixes CO2 using RubisCO under aerobic conditions.</title>
        <authorList>
            <person name="Tang K."/>
        </authorList>
    </citation>
    <scope>NUCLEOTIDE SEQUENCE [LARGE SCALE GENOMIC DNA]</scope>
    <source>
        <strain evidence="2">MIMtkB3</strain>
    </source>
</reference>
<evidence type="ECO:0000313" key="3">
    <source>
        <dbReference type="Proteomes" id="UP000501891"/>
    </source>
</evidence>
<dbReference type="InterPro" id="IPR004843">
    <property type="entry name" value="Calcineurin-like_PHP"/>
</dbReference>
<dbReference type="InterPro" id="IPR029052">
    <property type="entry name" value="Metallo-depent_PP-like"/>
</dbReference>
<dbReference type="Proteomes" id="UP000501891">
    <property type="component" value="Chromosome"/>
</dbReference>
<dbReference type="GO" id="GO:0016787">
    <property type="term" value="F:hydrolase activity"/>
    <property type="evidence" value="ECO:0007669"/>
    <property type="project" value="UniProtKB-KW"/>
</dbReference>
<dbReference type="InterPro" id="IPR026336">
    <property type="entry name" value="PdeM-like"/>
</dbReference>
<keyword evidence="2" id="KW-0540">Nuclease</keyword>
<dbReference type="NCBIfam" id="TIGR04123">
    <property type="entry name" value="P_estr_lig_assc"/>
    <property type="match status" value="1"/>
</dbReference>
<dbReference type="EMBL" id="CP051775">
    <property type="protein sequence ID" value="QJE73929.1"/>
    <property type="molecule type" value="Genomic_DNA"/>
</dbReference>
<dbReference type="KEGG" id="acru:HHL28_13245"/>
<sequence length="242" mass="26393">MPQSEILLNGVSLVADLSGVLWWPARRWLVVADLHLEKGSAFARKGQFLPPYDTAMTLERLEAACARLGPARVICLGDSFHDRTAAERVGEAEGRRIAALAAAHDWVWIAGNHDPAPPEGWGGTVLPQMDEGGLLFRHEAVVPLDRPGEVSGHYHPKASVSTRGRRVTARCFVSDGRRLALPAFGSFTGGLNVLDPAIRGLFQPGFQVWMLGQEKLHCLPATRLAAEPPSLDRWDMGRAKRG</sequence>
<dbReference type="GO" id="GO:0016874">
    <property type="term" value="F:ligase activity"/>
    <property type="evidence" value="ECO:0007669"/>
    <property type="project" value="UniProtKB-KW"/>
</dbReference>
<dbReference type="PANTHER" id="PTHR39323:SF1">
    <property type="entry name" value="BLR1149 PROTEIN"/>
    <property type="match status" value="1"/>
</dbReference>
<dbReference type="InterPro" id="IPR024173">
    <property type="entry name" value="Pesterase_MJ0037-like"/>
</dbReference>
<keyword evidence="2" id="KW-0378">Hydrolase</keyword>
<keyword evidence="3" id="KW-1185">Reference proteome</keyword>
<name>A0A858R8J2_9PROT</name>